<dbReference type="GO" id="GO:0005680">
    <property type="term" value="C:anaphase-promoting complex"/>
    <property type="evidence" value="ECO:0007669"/>
    <property type="project" value="InterPro"/>
</dbReference>
<feature type="region of interest" description="Disordered" evidence="5">
    <location>
        <begin position="186"/>
        <end position="208"/>
    </location>
</feature>
<evidence type="ECO:0000256" key="3">
    <source>
        <dbReference type="ARBA" id="ARBA00022786"/>
    </source>
</evidence>
<keyword evidence="3" id="KW-0833">Ubl conjugation pathway</keyword>
<feature type="compositionally biased region" description="Gly residues" evidence="5">
    <location>
        <begin position="196"/>
        <end position="208"/>
    </location>
</feature>
<feature type="compositionally biased region" description="Acidic residues" evidence="5">
    <location>
        <begin position="302"/>
        <end position="323"/>
    </location>
</feature>
<feature type="compositionally biased region" description="Low complexity" evidence="5">
    <location>
        <begin position="84"/>
        <end position="99"/>
    </location>
</feature>
<dbReference type="EMBL" id="JAAAJB010000347">
    <property type="protein sequence ID" value="KAG0257788.1"/>
    <property type="molecule type" value="Genomic_DNA"/>
</dbReference>
<keyword evidence="4" id="KW-0131">Cell cycle</keyword>
<sequence length="428" mass="47000">MASKRLKDAEIWINHMATTLRNKDILSSSSADYALDTQPATGRGLATEQQQQQRSTGATAGIAQSSATKAQQRTTKGGVGHHPTSGAAASSTTTATTTTPLVPPKPMAIDQDETSVELQLDILLQRALFSAATDQRTEAVEILARGMEAARAHQALWPAGMQRYTVLYMLALAELYMDAPLAATTGQQPHYPQSSKGGGQHRGGGGGAATAVGVVSTAIPLLLTTMTLSEQRCQRGLFFLATLRLAEALLHLGAVQLATQLVEGIMTQVLGQADLYTQATAFFQYGKCLLAQLTYFVIEDDEEEGEEAEEEEEKGEQEEEEIEESRQQHLAQVLHLLQRAIEGFQQLDAVEDVQQVLYFVIRCHYELGEDQLVAGKLRLFRELGQQARQDQHHRPPSWFAYYYLRHDLTDLLTAPQTTPQRSPTSLPR</sequence>
<evidence type="ECO:0000256" key="1">
    <source>
        <dbReference type="ARBA" id="ARBA00022618"/>
    </source>
</evidence>
<organism evidence="6 7">
    <name type="scientific">Actinomortierella ambigua</name>
    <dbReference type="NCBI Taxonomy" id="1343610"/>
    <lineage>
        <taxon>Eukaryota</taxon>
        <taxon>Fungi</taxon>
        <taxon>Fungi incertae sedis</taxon>
        <taxon>Mucoromycota</taxon>
        <taxon>Mortierellomycotina</taxon>
        <taxon>Mortierellomycetes</taxon>
        <taxon>Mortierellales</taxon>
        <taxon>Mortierellaceae</taxon>
        <taxon>Actinomortierella</taxon>
    </lineage>
</organism>
<dbReference type="PANTHER" id="PTHR12830:SF9">
    <property type="entry name" value="ANAPHASE-PROMOTING COMPLEX SUBUNIT 5"/>
    <property type="match status" value="1"/>
</dbReference>
<evidence type="ECO:0000313" key="7">
    <source>
        <dbReference type="Proteomes" id="UP000807716"/>
    </source>
</evidence>
<accession>A0A9P6Q2W8</accession>
<protein>
    <submittedName>
        <fullName evidence="6">Uncharacterized protein</fullName>
    </submittedName>
</protein>
<dbReference type="Proteomes" id="UP000807716">
    <property type="component" value="Unassembled WGS sequence"/>
</dbReference>
<evidence type="ECO:0000256" key="4">
    <source>
        <dbReference type="ARBA" id="ARBA00023306"/>
    </source>
</evidence>
<keyword evidence="2" id="KW-0498">Mitosis</keyword>
<proteinExistence type="predicted"/>
<comment type="caution">
    <text evidence="6">The sequence shown here is derived from an EMBL/GenBank/DDBJ whole genome shotgun (WGS) entry which is preliminary data.</text>
</comment>
<feature type="compositionally biased region" description="Polar residues" evidence="5">
    <location>
        <begin position="47"/>
        <end position="75"/>
    </location>
</feature>
<name>A0A9P6Q2W8_9FUNG</name>
<dbReference type="GO" id="GO:0070979">
    <property type="term" value="P:protein K11-linked ubiquitination"/>
    <property type="evidence" value="ECO:0007669"/>
    <property type="project" value="TreeGrafter"/>
</dbReference>
<dbReference type="InterPro" id="IPR037679">
    <property type="entry name" value="Apc5"/>
</dbReference>
<evidence type="ECO:0000256" key="2">
    <source>
        <dbReference type="ARBA" id="ARBA00022776"/>
    </source>
</evidence>
<gene>
    <name evidence="6" type="ORF">DFQ27_004929</name>
</gene>
<dbReference type="OrthoDB" id="2504561at2759"/>
<evidence type="ECO:0000313" key="6">
    <source>
        <dbReference type="EMBL" id="KAG0257788.1"/>
    </source>
</evidence>
<keyword evidence="1" id="KW-0132">Cell division</keyword>
<dbReference type="GO" id="GO:0051301">
    <property type="term" value="P:cell division"/>
    <property type="evidence" value="ECO:0007669"/>
    <property type="project" value="UniProtKB-KW"/>
</dbReference>
<dbReference type="PANTHER" id="PTHR12830">
    <property type="entry name" value="ANAPHASE-PROMOTING COMPLEX SUBUNIT 5"/>
    <property type="match status" value="1"/>
</dbReference>
<feature type="region of interest" description="Disordered" evidence="5">
    <location>
        <begin position="302"/>
        <end position="324"/>
    </location>
</feature>
<dbReference type="AlphaFoldDB" id="A0A9P6Q2W8"/>
<dbReference type="GO" id="GO:0031145">
    <property type="term" value="P:anaphase-promoting complex-dependent catabolic process"/>
    <property type="evidence" value="ECO:0007669"/>
    <property type="project" value="TreeGrafter"/>
</dbReference>
<feature type="compositionally biased region" description="Polar residues" evidence="5">
    <location>
        <begin position="186"/>
        <end position="195"/>
    </location>
</feature>
<keyword evidence="7" id="KW-1185">Reference proteome</keyword>
<evidence type="ECO:0000256" key="5">
    <source>
        <dbReference type="SAM" id="MobiDB-lite"/>
    </source>
</evidence>
<reference evidence="6" key="1">
    <citation type="journal article" date="2020" name="Fungal Divers.">
        <title>Resolving the Mortierellaceae phylogeny through synthesis of multi-gene phylogenetics and phylogenomics.</title>
        <authorList>
            <person name="Vandepol N."/>
            <person name="Liber J."/>
            <person name="Desiro A."/>
            <person name="Na H."/>
            <person name="Kennedy M."/>
            <person name="Barry K."/>
            <person name="Grigoriev I.V."/>
            <person name="Miller A.N."/>
            <person name="O'Donnell K."/>
            <person name="Stajich J.E."/>
            <person name="Bonito G."/>
        </authorList>
    </citation>
    <scope>NUCLEOTIDE SEQUENCE</scope>
    <source>
        <strain evidence="6">BC1065</strain>
    </source>
</reference>
<feature type="region of interest" description="Disordered" evidence="5">
    <location>
        <begin position="41"/>
        <end position="108"/>
    </location>
</feature>
<dbReference type="GO" id="GO:0045842">
    <property type="term" value="P:positive regulation of mitotic metaphase/anaphase transition"/>
    <property type="evidence" value="ECO:0007669"/>
    <property type="project" value="TreeGrafter"/>
</dbReference>